<evidence type="ECO:0000256" key="1">
    <source>
        <dbReference type="SAM" id="MobiDB-lite"/>
    </source>
</evidence>
<comment type="caution">
    <text evidence="2">The sequence shown here is derived from an EMBL/GenBank/DDBJ whole genome shotgun (WGS) entry which is preliminary data.</text>
</comment>
<evidence type="ECO:0000313" key="3">
    <source>
        <dbReference type="Proteomes" id="UP000230002"/>
    </source>
</evidence>
<dbReference type="Proteomes" id="UP000230002">
    <property type="component" value="Unassembled WGS sequence"/>
</dbReference>
<name>A0A2G8RY17_9APHY</name>
<proteinExistence type="predicted"/>
<feature type="compositionally biased region" description="Polar residues" evidence="1">
    <location>
        <begin position="59"/>
        <end position="68"/>
    </location>
</feature>
<sequence>MDFVRRATNDILKRSGARLPRPRLPRGHLYILYANNYVEIIGVLSTIWTVSKPDPNSGHGDSSASGRTVTDGPGVESLESYTTQVVVPRTAAEGRGYSLPWEAAKTMEGT</sequence>
<feature type="region of interest" description="Disordered" evidence="1">
    <location>
        <begin position="52"/>
        <end position="82"/>
    </location>
</feature>
<dbReference type="AlphaFoldDB" id="A0A2G8RY17"/>
<dbReference type="EMBL" id="AYKW01000045">
    <property type="protein sequence ID" value="PIL26411.1"/>
    <property type="molecule type" value="Genomic_DNA"/>
</dbReference>
<keyword evidence="3" id="KW-1185">Reference proteome</keyword>
<gene>
    <name evidence="2" type="ORF">GSI_12168</name>
</gene>
<protein>
    <submittedName>
        <fullName evidence="2">Uncharacterized protein</fullName>
    </submittedName>
</protein>
<reference evidence="2 3" key="1">
    <citation type="journal article" date="2015" name="Sci. Rep.">
        <title>Chromosome-level genome map provides insights into diverse defense mechanisms in the medicinal fungus Ganoderma sinense.</title>
        <authorList>
            <person name="Zhu Y."/>
            <person name="Xu J."/>
            <person name="Sun C."/>
            <person name="Zhou S."/>
            <person name="Xu H."/>
            <person name="Nelson D.R."/>
            <person name="Qian J."/>
            <person name="Song J."/>
            <person name="Luo H."/>
            <person name="Xiang L."/>
            <person name="Li Y."/>
            <person name="Xu Z."/>
            <person name="Ji A."/>
            <person name="Wang L."/>
            <person name="Lu S."/>
            <person name="Hayward A."/>
            <person name="Sun W."/>
            <person name="Li X."/>
            <person name="Schwartz D.C."/>
            <person name="Wang Y."/>
            <person name="Chen S."/>
        </authorList>
    </citation>
    <scope>NUCLEOTIDE SEQUENCE [LARGE SCALE GENOMIC DNA]</scope>
    <source>
        <strain evidence="2 3">ZZ0214-1</strain>
    </source>
</reference>
<organism evidence="2 3">
    <name type="scientific">Ganoderma sinense ZZ0214-1</name>
    <dbReference type="NCBI Taxonomy" id="1077348"/>
    <lineage>
        <taxon>Eukaryota</taxon>
        <taxon>Fungi</taxon>
        <taxon>Dikarya</taxon>
        <taxon>Basidiomycota</taxon>
        <taxon>Agaricomycotina</taxon>
        <taxon>Agaricomycetes</taxon>
        <taxon>Polyporales</taxon>
        <taxon>Polyporaceae</taxon>
        <taxon>Ganoderma</taxon>
    </lineage>
</organism>
<accession>A0A2G8RY17</accession>
<evidence type="ECO:0000313" key="2">
    <source>
        <dbReference type="EMBL" id="PIL26411.1"/>
    </source>
</evidence>